<dbReference type="KEGG" id="fcm:BIW12_11565"/>
<dbReference type="Proteomes" id="UP000178198">
    <property type="component" value="Chromosome"/>
</dbReference>
<proteinExistence type="predicted"/>
<gene>
    <name evidence="2" type="ORF">BIW12_11565</name>
</gene>
<dbReference type="STRING" id="1306519.BIW12_11565"/>
<accession>A0A1D9PBR2</accession>
<name>A0A1D9PBR2_9FLAO</name>
<feature type="chain" id="PRO_5009444360" evidence="1">
    <location>
        <begin position="31"/>
        <end position="129"/>
    </location>
</feature>
<dbReference type="AlphaFoldDB" id="A0A1D9PBR2"/>
<feature type="signal peptide" evidence="1">
    <location>
        <begin position="1"/>
        <end position="30"/>
    </location>
</feature>
<keyword evidence="1" id="KW-0732">Signal</keyword>
<reference evidence="2 3" key="1">
    <citation type="submission" date="2016-10" db="EMBL/GenBank/DDBJ databases">
        <title>Complete Genome Sequence of Flavobacterium sp. PK15.</title>
        <authorList>
            <person name="Ekwe A."/>
            <person name="Kim S.B."/>
        </authorList>
    </citation>
    <scope>NUCLEOTIDE SEQUENCE [LARGE SCALE GENOMIC DNA]</scope>
    <source>
        <strain evidence="2 3">PK15</strain>
    </source>
</reference>
<evidence type="ECO:0000313" key="2">
    <source>
        <dbReference type="EMBL" id="APA00017.1"/>
    </source>
</evidence>
<evidence type="ECO:0000313" key="3">
    <source>
        <dbReference type="Proteomes" id="UP000178198"/>
    </source>
</evidence>
<keyword evidence="3" id="KW-1185">Reference proteome</keyword>
<sequence length="129" mass="14929">MLATIRKNKALRLFCAFMALYLLNCSVDTSDITPNYIPEDLGFNEQETIIEIVVEKVLGFENAIPENEDPDSENHRIFKKTISVAFYILPDFDSKIKEIKFDKNPVNNRFNKTDVLKTYFEIHSPPPEV</sequence>
<organism evidence="2 3">
    <name type="scientific">Flavobacterium commune</name>
    <dbReference type="NCBI Taxonomy" id="1306519"/>
    <lineage>
        <taxon>Bacteria</taxon>
        <taxon>Pseudomonadati</taxon>
        <taxon>Bacteroidota</taxon>
        <taxon>Flavobacteriia</taxon>
        <taxon>Flavobacteriales</taxon>
        <taxon>Flavobacteriaceae</taxon>
        <taxon>Flavobacterium</taxon>
    </lineage>
</organism>
<dbReference type="EMBL" id="CP017774">
    <property type="protein sequence ID" value="APA00017.1"/>
    <property type="molecule type" value="Genomic_DNA"/>
</dbReference>
<protein>
    <submittedName>
        <fullName evidence="2">Uncharacterized protein</fullName>
    </submittedName>
</protein>
<evidence type="ECO:0000256" key="1">
    <source>
        <dbReference type="SAM" id="SignalP"/>
    </source>
</evidence>